<feature type="repeat" description="TPR" evidence="1">
    <location>
        <begin position="261"/>
        <end position="294"/>
    </location>
</feature>
<dbReference type="Proteomes" id="UP000193920">
    <property type="component" value="Unassembled WGS sequence"/>
</dbReference>
<comment type="caution">
    <text evidence="2">The sequence shown here is derived from an EMBL/GenBank/DDBJ whole genome shotgun (WGS) entry which is preliminary data.</text>
</comment>
<dbReference type="PROSITE" id="PS50005">
    <property type="entry name" value="TPR"/>
    <property type="match status" value="1"/>
</dbReference>
<proteinExistence type="predicted"/>
<sequence length="303" mass="35712">SSEKHQKIDYEGIHKKICGYLMPLKYASEFLGSEDQRIKLQKEIRNKKLEIIHLATTEAKKNMFEEKYELAIPAALQALRYSQDVYKKKSIESIPSYLLLGKATTGLKNFKQAEDYLLLAKYALFKSKKKGYKVRYQLHRNLGILYTFKKQYKEALLELSNDVIYNKYNSIYYSSLLYGPEHICVSGGYFQLGNVFYYQQKYSSALSAYSHVINIWNSYFEEKNTDVFDEALQAEAQNMFTRILEIREELLPESKKNIELAEVYLAFGQLHYITKKYIDAKKNFEEALKSKYNDILIWNYLFQ</sequence>
<reference evidence="2 3" key="1">
    <citation type="submission" date="2016-08" db="EMBL/GenBank/DDBJ databases">
        <title>A Parts List for Fungal Cellulosomes Revealed by Comparative Genomics.</title>
        <authorList>
            <consortium name="DOE Joint Genome Institute"/>
            <person name="Haitjema C.H."/>
            <person name="Gilmore S.P."/>
            <person name="Henske J.K."/>
            <person name="Solomon K.V."/>
            <person name="De Groot R."/>
            <person name="Kuo A."/>
            <person name="Mondo S.J."/>
            <person name="Salamov A.A."/>
            <person name="Labutti K."/>
            <person name="Zhao Z."/>
            <person name="Chiniquy J."/>
            <person name="Barry K."/>
            <person name="Brewer H.M."/>
            <person name="Purvine S.O."/>
            <person name="Wright A.T."/>
            <person name="Boxma B."/>
            <person name="Van Alen T."/>
            <person name="Hackstein J.H."/>
            <person name="Baker S.E."/>
            <person name="Grigoriev I.V."/>
            <person name="O'Malley M.A."/>
        </authorList>
    </citation>
    <scope>NUCLEOTIDE SEQUENCE [LARGE SCALE GENOMIC DNA]</scope>
    <source>
        <strain evidence="2 3">G1</strain>
    </source>
</reference>
<organism evidence="2 3">
    <name type="scientific">Neocallimastix californiae</name>
    <dbReference type="NCBI Taxonomy" id="1754190"/>
    <lineage>
        <taxon>Eukaryota</taxon>
        <taxon>Fungi</taxon>
        <taxon>Fungi incertae sedis</taxon>
        <taxon>Chytridiomycota</taxon>
        <taxon>Chytridiomycota incertae sedis</taxon>
        <taxon>Neocallimastigomycetes</taxon>
        <taxon>Neocallimastigales</taxon>
        <taxon>Neocallimastigaceae</taxon>
        <taxon>Neocallimastix</taxon>
    </lineage>
</organism>
<name>A0A1Y2AR58_9FUNG</name>
<evidence type="ECO:0000313" key="3">
    <source>
        <dbReference type="Proteomes" id="UP000193920"/>
    </source>
</evidence>
<keyword evidence="1" id="KW-0802">TPR repeat</keyword>
<protein>
    <submittedName>
        <fullName evidence="2">Uncharacterized protein</fullName>
    </submittedName>
</protein>
<dbReference type="PANTHER" id="PTHR46533">
    <property type="entry name" value="ZINC FINGER MYND DOMAIN-CONTAINING PROTEIN 12"/>
    <property type="match status" value="1"/>
</dbReference>
<evidence type="ECO:0000256" key="1">
    <source>
        <dbReference type="PROSITE-ProRule" id="PRU00339"/>
    </source>
</evidence>
<dbReference type="InterPro" id="IPR019734">
    <property type="entry name" value="TPR_rpt"/>
</dbReference>
<gene>
    <name evidence="2" type="ORF">LY90DRAFT_428184</name>
</gene>
<dbReference type="STRING" id="1754190.A0A1Y2AR58"/>
<dbReference type="InterPro" id="IPR011990">
    <property type="entry name" value="TPR-like_helical_dom_sf"/>
</dbReference>
<accession>A0A1Y2AR58</accession>
<feature type="non-terminal residue" evidence="2">
    <location>
        <position position="1"/>
    </location>
</feature>
<dbReference type="InterPro" id="IPR053248">
    <property type="entry name" value="Zinc_finger_MYND_domain"/>
</dbReference>
<dbReference type="SMART" id="SM00028">
    <property type="entry name" value="TPR"/>
    <property type="match status" value="3"/>
</dbReference>
<dbReference type="Gene3D" id="1.25.40.10">
    <property type="entry name" value="Tetratricopeptide repeat domain"/>
    <property type="match status" value="1"/>
</dbReference>
<keyword evidence="3" id="KW-1185">Reference proteome</keyword>
<dbReference type="SUPFAM" id="SSF48452">
    <property type="entry name" value="TPR-like"/>
    <property type="match status" value="2"/>
</dbReference>
<dbReference type="OrthoDB" id="674604at2759"/>
<dbReference type="AlphaFoldDB" id="A0A1Y2AR58"/>
<evidence type="ECO:0000313" key="2">
    <source>
        <dbReference type="EMBL" id="ORY25031.1"/>
    </source>
</evidence>
<dbReference type="PANTHER" id="PTHR46533:SF1">
    <property type="entry name" value="ZINC FINGER MYND DOMAIN-CONTAINING PROTEIN 12"/>
    <property type="match status" value="1"/>
</dbReference>
<dbReference type="EMBL" id="MCOG01000216">
    <property type="protein sequence ID" value="ORY25031.1"/>
    <property type="molecule type" value="Genomic_DNA"/>
</dbReference>